<evidence type="ECO:0000259" key="11">
    <source>
        <dbReference type="Pfam" id="PF07219"/>
    </source>
</evidence>
<proteinExistence type="predicted"/>
<evidence type="ECO:0000313" key="12">
    <source>
        <dbReference type="EMBL" id="MEL0660982.1"/>
    </source>
</evidence>
<gene>
    <name evidence="12" type="ORF">V6255_17770</name>
</gene>
<keyword evidence="6 10" id="KW-0812">Transmembrane</keyword>
<accession>A0ABU9HH92</accession>
<dbReference type="NCBIfam" id="TIGR00540">
    <property type="entry name" value="TPR_hemY_coli"/>
    <property type="match status" value="1"/>
</dbReference>
<reference evidence="12 13" key="1">
    <citation type="submission" date="2024-02" db="EMBL/GenBank/DDBJ databases">
        <title>Bacteria isolated from the canopy kelp, Nereocystis luetkeana.</title>
        <authorList>
            <person name="Pfister C.A."/>
            <person name="Younker I.T."/>
            <person name="Light S.H."/>
        </authorList>
    </citation>
    <scope>NUCLEOTIDE SEQUENCE [LARGE SCALE GENOMIC DNA]</scope>
    <source>
        <strain evidence="12 13">TI.2.07</strain>
    </source>
</reference>
<feature type="transmembrane region" description="Helical" evidence="10">
    <location>
        <begin position="42"/>
        <end position="63"/>
    </location>
</feature>
<evidence type="ECO:0000256" key="10">
    <source>
        <dbReference type="SAM" id="Phobius"/>
    </source>
</evidence>
<dbReference type="EMBL" id="JBAKBA010000078">
    <property type="protein sequence ID" value="MEL0660982.1"/>
    <property type="molecule type" value="Genomic_DNA"/>
</dbReference>
<dbReference type="Pfam" id="PF07219">
    <property type="entry name" value="HemY_N"/>
    <property type="match status" value="1"/>
</dbReference>
<keyword evidence="7 10" id="KW-1133">Transmembrane helix</keyword>
<comment type="function">
    <text evidence="1">Involved in a late step of protoheme IX synthesis.</text>
</comment>
<evidence type="ECO:0000256" key="2">
    <source>
        <dbReference type="ARBA" id="ARBA00004429"/>
    </source>
</evidence>
<evidence type="ECO:0000256" key="9">
    <source>
        <dbReference type="ARBA" id="ARBA00023244"/>
    </source>
</evidence>
<name>A0ABU9HH92_9GAMM</name>
<dbReference type="RefSeq" id="WP_341629344.1">
    <property type="nucleotide sequence ID" value="NZ_JBAKBA010000078.1"/>
</dbReference>
<keyword evidence="9" id="KW-0627">Porphyrin biosynthesis</keyword>
<keyword evidence="5" id="KW-0997">Cell inner membrane</keyword>
<evidence type="ECO:0000256" key="5">
    <source>
        <dbReference type="ARBA" id="ARBA00022519"/>
    </source>
</evidence>
<evidence type="ECO:0000256" key="8">
    <source>
        <dbReference type="ARBA" id="ARBA00023136"/>
    </source>
</evidence>
<protein>
    <submittedName>
        <fullName evidence="12">Heme biosynthesis HemY N-terminal domain-containing protein</fullName>
    </submittedName>
</protein>
<keyword evidence="13" id="KW-1185">Reference proteome</keyword>
<evidence type="ECO:0000256" key="4">
    <source>
        <dbReference type="ARBA" id="ARBA00022475"/>
    </source>
</evidence>
<sequence length="393" mass="45017">MIGLLVIVIFLLTGLIFAPELSAHKGYILVSFDSYTTYETTIINAAFIAILFYFLLLVAEWALRKLLSMSSVTRGWFGQRKTRKAQKNSLLGMLALLEGNTKQAQKLLSKSADRSESPALTYIAAARASHKNGEFNKRDDYLQLANEHPGCKLAVGLVWAELQLDAKQYENALATISELDQRFPKNRQILQHYLTLYPAINEWGKLISLLNKQRKLTGLNDQEFAELELYAHQQLFKKLASESGQLLNDYWYKDVARWMRKELSYQQAVLEAFIVNGNGKLAQEFLLDKLQRQFSLPLLPYLEKIKVTDYYPIITFLEKQLKKSTHADYINQALAHLKLKEGNQDAAIKHLTESLKTLPNVTDYQLLASLLEQQDKIEEANLYYRQGLEFAAK</sequence>
<feature type="domain" description="HemY N-terminal" evidence="11">
    <location>
        <begin position="26"/>
        <end position="133"/>
    </location>
</feature>
<dbReference type="InterPro" id="IPR010817">
    <property type="entry name" value="HemY_N"/>
</dbReference>
<evidence type="ECO:0000256" key="6">
    <source>
        <dbReference type="ARBA" id="ARBA00022692"/>
    </source>
</evidence>
<keyword evidence="4" id="KW-1003">Cell membrane</keyword>
<comment type="pathway">
    <text evidence="3">Porphyrin-containing compound metabolism; protoheme biosynthesis.</text>
</comment>
<evidence type="ECO:0000256" key="7">
    <source>
        <dbReference type="ARBA" id="ARBA00022989"/>
    </source>
</evidence>
<comment type="caution">
    <text evidence="12">The sequence shown here is derived from an EMBL/GenBank/DDBJ whole genome shotgun (WGS) entry which is preliminary data.</text>
</comment>
<comment type="subcellular location">
    <subcellularLocation>
        <location evidence="2">Cell inner membrane</location>
        <topology evidence="2">Multi-pass membrane protein</topology>
    </subcellularLocation>
</comment>
<dbReference type="SUPFAM" id="SSF48452">
    <property type="entry name" value="TPR-like"/>
    <property type="match status" value="2"/>
</dbReference>
<dbReference type="InterPro" id="IPR005254">
    <property type="entry name" value="Heme_biosyn_assoc_TPR_pro"/>
</dbReference>
<evidence type="ECO:0000313" key="13">
    <source>
        <dbReference type="Proteomes" id="UP001366060"/>
    </source>
</evidence>
<evidence type="ECO:0000256" key="3">
    <source>
        <dbReference type="ARBA" id="ARBA00004744"/>
    </source>
</evidence>
<dbReference type="Proteomes" id="UP001366060">
    <property type="component" value="Unassembled WGS sequence"/>
</dbReference>
<keyword evidence="8 10" id="KW-0472">Membrane</keyword>
<evidence type="ECO:0000256" key="1">
    <source>
        <dbReference type="ARBA" id="ARBA00002962"/>
    </source>
</evidence>
<dbReference type="InterPro" id="IPR011990">
    <property type="entry name" value="TPR-like_helical_dom_sf"/>
</dbReference>
<dbReference type="Gene3D" id="1.25.40.10">
    <property type="entry name" value="Tetratricopeptide repeat domain"/>
    <property type="match status" value="1"/>
</dbReference>
<organism evidence="12 13">
    <name type="scientific">Psychromonas arctica</name>
    <dbReference type="NCBI Taxonomy" id="168275"/>
    <lineage>
        <taxon>Bacteria</taxon>
        <taxon>Pseudomonadati</taxon>
        <taxon>Pseudomonadota</taxon>
        <taxon>Gammaproteobacteria</taxon>
        <taxon>Alteromonadales</taxon>
        <taxon>Psychromonadaceae</taxon>
        <taxon>Psychromonas</taxon>
    </lineage>
</organism>